<dbReference type="AlphaFoldDB" id="A0A4Y6GNK1"/>
<proteinExistence type="evidence at transcript level"/>
<keyword evidence="1" id="KW-0472">Membrane</keyword>
<sequence>MGQNAIHPFQYKAMQRTNYIWQFKIHFLACNFMFGIIK</sequence>
<keyword evidence="1" id="KW-0812">Transmembrane</keyword>
<keyword evidence="1" id="KW-1133">Transmembrane helix</keyword>
<accession>A0A4Y6GNK1</accession>
<organism evidence="2">
    <name type="scientific">Aquilaria malaccensis</name>
    <dbReference type="NCBI Taxonomy" id="223753"/>
    <lineage>
        <taxon>Eukaryota</taxon>
        <taxon>Viridiplantae</taxon>
        <taxon>Streptophyta</taxon>
        <taxon>Embryophyta</taxon>
        <taxon>Tracheophyta</taxon>
        <taxon>Spermatophyta</taxon>
        <taxon>Magnoliopsida</taxon>
        <taxon>eudicotyledons</taxon>
        <taxon>Gunneridae</taxon>
        <taxon>Pentapetalae</taxon>
        <taxon>rosids</taxon>
        <taxon>malvids</taxon>
        <taxon>Malvales</taxon>
        <taxon>Thymelaeaceae</taxon>
        <taxon>Aquilaria</taxon>
    </lineage>
</organism>
<dbReference type="EMBL" id="MK751333">
    <property type="protein sequence ID" value="QDF43967.1"/>
    <property type="molecule type" value="mRNA"/>
</dbReference>
<evidence type="ECO:0000313" key="2">
    <source>
        <dbReference type="EMBL" id="QDF43967.1"/>
    </source>
</evidence>
<feature type="transmembrane region" description="Helical" evidence="1">
    <location>
        <begin position="19"/>
        <end position="37"/>
    </location>
</feature>
<reference evidence="2" key="1">
    <citation type="submission" date="2019-04" db="EMBL/GenBank/DDBJ databases">
        <authorList>
            <person name="Islam M.R."/>
            <person name="Banu S."/>
        </authorList>
    </citation>
    <scope>NUCLEOTIDE SEQUENCE</scope>
    <source>
        <strain evidence="2">TDF-32</strain>
    </source>
</reference>
<name>A0A4Y6GNK1_9ROSI</name>
<evidence type="ECO:0000256" key="1">
    <source>
        <dbReference type="SAM" id="Phobius"/>
    </source>
</evidence>
<protein>
    <submittedName>
        <fullName evidence="2">Uncharacterized protein</fullName>
    </submittedName>
</protein>